<reference evidence="2" key="1">
    <citation type="journal article" date="2014" name="Genome Announc.">
        <title>Full-genome sequence of the plant growth-promoting bacterium Pseudomonas protegens CHA0.</title>
        <authorList>
            <person name="Jousset A."/>
            <person name="Schuldes J."/>
            <person name="Keel C."/>
            <person name="Maurhofer M."/>
            <person name="Daniel R."/>
            <person name="Scheu S."/>
            <person name="Thuermer A."/>
        </authorList>
    </citation>
    <scope>NUCLEOTIDE SEQUENCE [LARGE SCALE GENOMIC DNA]</scope>
    <source>
        <strain evidence="2">DSM 19095 / LMG 27888 / CFBP 6595 / CHA0</strain>
    </source>
</reference>
<dbReference type="NCBIfam" id="TIGR03495">
    <property type="entry name" value="phage_LysB"/>
    <property type="match status" value="1"/>
</dbReference>
<sequence length="147" mass="16196">MSTIRQILLGLALVGVLGLLLWGQQQRIEVADKNRALAEKNTQDALAAAGRSEGKANALEAVLSSEREAQARLRTEQDLLRQGLAKRQRTIEGLKRENADLRAWADQPLPDVARRLRERPALTGADAYRQWLSGRGALQPAGDQPNQ</sequence>
<organism evidence="1 2">
    <name type="scientific">Pseudomonas protegens (strain DSM 19095 / LMG 27888 / CFBP 6595 / CHA0)</name>
    <dbReference type="NCBI Taxonomy" id="1124983"/>
    <lineage>
        <taxon>Bacteria</taxon>
        <taxon>Pseudomonadati</taxon>
        <taxon>Pseudomonadota</taxon>
        <taxon>Gammaproteobacteria</taxon>
        <taxon>Pseudomonadales</taxon>
        <taxon>Pseudomonadaceae</taxon>
        <taxon>Pseudomonas</taxon>
    </lineage>
</organism>
<dbReference type="AlphaFoldDB" id="A0A2C9EJQ9"/>
<gene>
    <name evidence="1" type="primary">lysB</name>
    <name evidence="1" type="ORF">PFLCHA0_c20580</name>
</gene>
<dbReference type="eggNOG" id="ENOG5033B9B">
    <property type="taxonomic scope" value="Bacteria"/>
</dbReference>
<dbReference type="KEGG" id="pprc:PFLCHA0_c20580"/>
<dbReference type="RefSeq" id="WP_015634857.1">
    <property type="nucleotide sequence ID" value="NC_021237.1"/>
</dbReference>
<name>A0A2C9EJQ9_PSEPH</name>
<proteinExistence type="predicted"/>
<evidence type="ECO:0000313" key="1">
    <source>
        <dbReference type="EMBL" id="AGL83839.1"/>
    </source>
</evidence>
<dbReference type="GeneID" id="57475052"/>
<evidence type="ECO:0000313" key="2">
    <source>
        <dbReference type="Proteomes" id="UP000013940"/>
    </source>
</evidence>
<dbReference type="EMBL" id="CP003190">
    <property type="protein sequence ID" value="AGL83839.1"/>
    <property type="molecule type" value="Genomic_DNA"/>
</dbReference>
<accession>A0A2C9EJQ9</accession>
<protein>
    <submittedName>
        <fullName evidence="1">Phage P2 LysB-like protein LysB</fullName>
    </submittedName>
</protein>
<dbReference type="InterPro" id="IPR020000">
    <property type="entry name" value="Phage_P2_LysB"/>
</dbReference>
<dbReference type="HOGENOM" id="CLU_124367_2_0_6"/>
<dbReference type="Proteomes" id="UP000013940">
    <property type="component" value="Chromosome"/>
</dbReference>